<dbReference type="EnsemblMetazoa" id="XM_028658991.1">
    <property type="protein sequence ID" value="XP_028514792.1"/>
    <property type="gene ID" value="LOC110238811"/>
</dbReference>
<evidence type="ECO:0000313" key="8">
    <source>
        <dbReference type="Proteomes" id="UP000887567"/>
    </source>
</evidence>
<dbReference type="KEGG" id="epa:110238811"/>
<dbReference type="Proteomes" id="UP000887567">
    <property type="component" value="Unplaced"/>
</dbReference>
<keyword evidence="4" id="KW-0653">Protein transport</keyword>
<dbReference type="OrthoDB" id="10258882at2759"/>
<dbReference type="OMA" id="MFVTSEG"/>
<dbReference type="Pfam" id="PF23556">
    <property type="entry name" value="TPR_Vps41"/>
    <property type="match status" value="1"/>
</dbReference>
<sequence length="895" mass="101908">MSFKAFDLVQVLTKISTSSSDKPKTIECLDCAAQNLYIGTSDCYIFHYVFDDTTSPLGRTIFQCSLQTHKHINMKKPIQQVVTAPNINRLLVLCDGNILLFSMFELEFIVSDKLKGVNFIAKNDNPNNFDPFTVEVCISMSRKRVIQIVSVTENKIIPLKEIQLSEPPMIMSADGGAVCVALSNQFQYAMVNILNSKVQELFHYEPESTKGVIIRVGPEEFLLNGPTDLMGMFVTSEGTSQRAPLSWSNSIEALGYSFPYVISLGNNVLTAHSIVSQDSKTQRQVITFKGGRMLLNYENKVFVCSQKELYCLVPIPYKKQIEALLADKKVNEALQLAHIAMETAIGEDRDEKLLSEVQQQAGFVYFSEGVFADAADLMLEGGLDPREIITLFPSLLTSSWTFLPSKDIHSIKDISGLMKGSKTFMAEAKNFLLSFLEESRQRSCYQLCKEVCFNNFRDELIYQHYPFRSWGIITLFPSLLTSSWTFLPSKDIHSIKDISGLMKGSKTFMAEAMNFLLSFLRYHARALFHLYQKEPQKALDFWKRLCNGELTDSVFPGLEFVVQFVNRLDDYDLLWNHVPWMLDINQKAAVKVFMSRPSEEPSKESMLPTRIVEYLQRYPEAQVIYLEYLVFTMKIQKEKFHTHLAVLYLERVFSLRREPSCSVETVEGARMKLQNLLETSSLYRVALVLSKITEDSNLDAESAILYGKMGQHTKALQILVCKLNDFDAAVRYCNINSKDKDKGYKEKLFLMLLEVYLKPDDGNEPFIKPAILLLNTHMEDFDSAEVIKVIPEGWSVGVISRFLTGSLRSTLHRSRCTRIHSELTKEINLKTKAANILSHRAKFSINEDRLCQACRRPFNEPAVARYPNGVLTHVYCARNKNCCPVTGRVFSTTEQ</sequence>
<dbReference type="InterPro" id="IPR000547">
    <property type="entry name" value="Clathrin_H-chain/VPS_repeat"/>
</dbReference>
<keyword evidence="3" id="KW-0963">Cytoplasm</keyword>
<keyword evidence="2" id="KW-0813">Transport</keyword>
<feature type="domain" description="CNH" evidence="6">
    <location>
        <begin position="23"/>
        <end position="301"/>
    </location>
</feature>
<dbReference type="PROSITE" id="PS50236">
    <property type="entry name" value="CHCR"/>
    <property type="match status" value="1"/>
</dbReference>
<evidence type="ECO:0000256" key="1">
    <source>
        <dbReference type="ARBA" id="ARBA00004496"/>
    </source>
</evidence>
<dbReference type="PROSITE" id="PS50219">
    <property type="entry name" value="CNH"/>
    <property type="match status" value="1"/>
</dbReference>
<dbReference type="Pfam" id="PF10367">
    <property type="entry name" value="zf-Vps39_C"/>
    <property type="match status" value="1"/>
</dbReference>
<accession>A0A913YJW7</accession>
<dbReference type="PANTHER" id="PTHR12894:SF27">
    <property type="entry name" value="TRANSFORMING GROWTH FACTOR-BETA RECEPTOR-ASSOCIATED PROTEIN 1"/>
    <property type="match status" value="1"/>
</dbReference>
<dbReference type="PANTHER" id="PTHR12894">
    <property type="entry name" value="CNH DOMAIN CONTAINING"/>
    <property type="match status" value="1"/>
</dbReference>
<evidence type="ECO:0000256" key="2">
    <source>
        <dbReference type="ARBA" id="ARBA00022448"/>
    </source>
</evidence>
<dbReference type="GO" id="GO:0034058">
    <property type="term" value="P:endosomal vesicle fusion"/>
    <property type="evidence" value="ECO:0007669"/>
    <property type="project" value="TreeGrafter"/>
</dbReference>
<dbReference type="GeneID" id="110238811"/>
<evidence type="ECO:0000256" key="4">
    <source>
        <dbReference type="ARBA" id="ARBA00022927"/>
    </source>
</evidence>
<comment type="subcellular location">
    <subcellularLocation>
        <location evidence="1">Cytoplasm</location>
    </subcellularLocation>
</comment>
<protein>
    <recommendedName>
        <fullName evidence="6">CNH domain-containing protein</fullName>
    </recommendedName>
</protein>
<dbReference type="GO" id="GO:0006886">
    <property type="term" value="P:intracellular protein transport"/>
    <property type="evidence" value="ECO:0007669"/>
    <property type="project" value="UniProtKB-UniRule"/>
</dbReference>
<dbReference type="InterPro" id="IPR032914">
    <property type="entry name" value="Vam6/VPS39/TRAP1"/>
</dbReference>
<evidence type="ECO:0000313" key="7">
    <source>
        <dbReference type="EnsemblMetazoa" id="XP_028514792.1"/>
    </source>
</evidence>
<feature type="repeat" description="CHCR" evidence="5">
    <location>
        <begin position="596"/>
        <end position="761"/>
    </location>
</feature>
<evidence type="ECO:0000256" key="3">
    <source>
        <dbReference type="ARBA" id="ARBA00022490"/>
    </source>
</evidence>
<organism evidence="7 8">
    <name type="scientific">Exaiptasia diaphana</name>
    <name type="common">Tropical sea anemone</name>
    <name type="synonym">Aiptasia pulchella</name>
    <dbReference type="NCBI Taxonomy" id="2652724"/>
    <lineage>
        <taxon>Eukaryota</taxon>
        <taxon>Metazoa</taxon>
        <taxon>Cnidaria</taxon>
        <taxon>Anthozoa</taxon>
        <taxon>Hexacorallia</taxon>
        <taxon>Actiniaria</taxon>
        <taxon>Aiptasiidae</taxon>
        <taxon>Exaiptasia</taxon>
    </lineage>
</organism>
<keyword evidence="8" id="KW-1185">Reference proteome</keyword>
<dbReference type="Pfam" id="PF00780">
    <property type="entry name" value="CNH"/>
    <property type="match status" value="1"/>
</dbReference>
<name>A0A913YJW7_EXADI</name>
<dbReference type="GO" id="GO:0005737">
    <property type="term" value="C:cytoplasm"/>
    <property type="evidence" value="ECO:0007669"/>
    <property type="project" value="UniProtKB-SubCell"/>
</dbReference>
<evidence type="ECO:0000256" key="5">
    <source>
        <dbReference type="PROSITE-ProRule" id="PRU01006"/>
    </source>
</evidence>
<dbReference type="AlphaFoldDB" id="A0A913YJW7"/>
<proteinExistence type="predicted"/>
<dbReference type="InterPro" id="IPR019453">
    <property type="entry name" value="VPS39/TGFA1_Znf"/>
</dbReference>
<dbReference type="RefSeq" id="XP_028514792.1">
    <property type="nucleotide sequence ID" value="XM_028658991.1"/>
</dbReference>
<dbReference type="GO" id="GO:0016020">
    <property type="term" value="C:membrane"/>
    <property type="evidence" value="ECO:0007669"/>
    <property type="project" value="TreeGrafter"/>
</dbReference>
<dbReference type="GO" id="GO:0006914">
    <property type="term" value="P:autophagy"/>
    <property type="evidence" value="ECO:0007669"/>
    <property type="project" value="TreeGrafter"/>
</dbReference>
<dbReference type="InterPro" id="IPR001180">
    <property type="entry name" value="CNH_dom"/>
</dbReference>
<evidence type="ECO:0000259" key="6">
    <source>
        <dbReference type="PROSITE" id="PS50219"/>
    </source>
</evidence>
<reference evidence="7" key="1">
    <citation type="submission" date="2022-11" db="UniProtKB">
        <authorList>
            <consortium name="EnsemblMetazoa"/>
        </authorList>
    </citation>
    <scope>IDENTIFICATION</scope>
</reference>